<dbReference type="InterPro" id="IPR007561">
    <property type="entry name" value="Cell_div_SepF/SepF-rel"/>
</dbReference>
<evidence type="ECO:0000256" key="5">
    <source>
        <dbReference type="HAMAP-Rule" id="MF_01197"/>
    </source>
</evidence>
<proteinExistence type="inferred from homology"/>
<accession>A0A1G9RYB7</accession>
<reference evidence="6 7" key="1">
    <citation type="submission" date="2016-10" db="EMBL/GenBank/DDBJ databases">
        <authorList>
            <person name="de Groot N.N."/>
        </authorList>
    </citation>
    <scope>NUCLEOTIDE SEQUENCE [LARGE SCALE GENOMIC DNA]</scope>
    <source>
        <strain evidence="6 7">DSM 1736</strain>
    </source>
</reference>
<keyword evidence="5" id="KW-0963">Cytoplasm</keyword>
<evidence type="ECO:0000256" key="2">
    <source>
        <dbReference type="ARBA" id="ARBA00023210"/>
    </source>
</evidence>
<evidence type="ECO:0000313" key="6">
    <source>
        <dbReference type="EMBL" id="SDM28154.1"/>
    </source>
</evidence>
<dbReference type="HAMAP" id="MF_01197">
    <property type="entry name" value="SepF"/>
    <property type="match status" value="1"/>
</dbReference>
<comment type="function">
    <text evidence="4 5">Cell division protein that is part of the divisome complex and is recruited early to the Z-ring. Probably stimulates Z-ring formation, perhaps through the cross-linking of FtsZ protofilaments. Its function overlaps with FtsA.</text>
</comment>
<organism evidence="6 7">
    <name type="scientific">Dendrosporobacter quercicolus</name>
    <dbReference type="NCBI Taxonomy" id="146817"/>
    <lineage>
        <taxon>Bacteria</taxon>
        <taxon>Bacillati</taxon>
        <taxon>Bacillota</taxon>
        <taxon>Negativicutes</taxon>
        <taxon>Selenomonadales</taxon>
        <taxon>Sporomusaceae</taxon>
        <taxon>Dendrosporobacter</taxon>
    </lineage>
</organism>
<dbReference type="Proteomes" id="UP000214880">
    <property type="component" value="Unassembled WGS sequence"/>
</dbReference>
<dbReference type="GO" id="GO:0043093">
    <property type="term" value="P:FtsZ-dependent cytokinesis"/>
    <property type="evidence" value="ECO:0007669"/>
    <property type="project" value="UniProtKB-UniRule"/>
</dbReference>
<keyword evidence="7" id="KW-1185">Reference proteome</keyword>
<dbReference type="PANTHER" id="PTHR35798:SF1">
    <property type="entry name" value="CELL DIVISION PROTEIN SEPF"/>
    <property type="match status" value="1"/>
</dbReference>
<dbReference type="Gene3D" id="3.30.110.150">
    <property type="entry name" value="SepF-like protein"/>
    <property type="match status" value="1"/>
</dbReference>
<keyword evidence="3 5" id="KW-0131">Cell cycle</keyword>
<dbReference type="GO" id="GO:0005737">
    <property type="term" value="C:cytoplasm"/>
    <property type="evidence" value="ECO:0007669"/>
    <property type="project" value="UniProtKB-SubCell"/>
</dbReference>
<dbReference type="STRING" id="146817.SAMN04488502_103146"/>
<dbReference type="PANTHER" id="PTHR35798">
    <property type="entry name" value="CELL DIVISION PROTEIN SEPF"/>
    <property type="match status" value="1"/>
</dbReference>
<gene>
    <name evidence="5" type="primary">sepF</name>
    <name evidence="6" type="ORF">SAMN04488502_103146</name>
</gene>
<dbReference type="InterPro" id="IPR023052">
    <property type="entry name" value="Cell_div_SepF"/>
</dbReference>
<evidence type="ECO:0000313" key="7">
    <source>
        <dbReference type="Proteomes" id="UP000214880"/>
    </source>
</evidence>
<keyword evidence="1 5" id="KW-0132">Cell division</keyword>
<evidence type="ECO:0000256" key="1">
    <source>
        <dbReference type="ARBA" id="ARBA00022618"/>
    </source>
</evidence>
<evidence type="ECO:0000256" key="3">
    <source>
        <dbReference type="ARBA" id="ARBA00023306"/>
    </source>
</evidence>
<dbReference type="AlphaFoldDB" id="A0A1G9RYB7"/>
<sequence length="129" mass="14611">MTGGLIYKLTNFLMPVEEAEEHKTELPRPNLTVHSSTATELKLLIAIPHSFDDVRDFADHLKAKEAIIVNFEHVDQDTRQRIGDFLNGVCYTLAGAVQKLTETSMIYVPENVDISKELYAYAIPTYIKQ</sequence>
<dbReference type="InterPro" id="IPR038594">
    <property type="entry name" value="SepF-like_sf"/>
</dbReference>
<protein>
    <recommendedName>
        <fullName evidence="5">Cell division protein SepF</fullName>
    </recommendedName>
</protein>
<name>A0A1G9RYB7_9FIRM</name>
<comment type="similarity">
    <text evidence="5">Belongs to the SepF family.</text>
</comment>
<comment type="subcellular location">
    <subcellularLocation>
        <location evidence="5">Cytoplasm</location>
    </subcellularLocation>
    <text evidence="5">Localizes to the division site, in a FtsZ-dependent manner.</text>
</comment>
<dbReference type="Pfam" id="PF04472">
    <property type="entry name" value="SepF"/>
    <property type="match status" value="1"/>
</dbReference>
<dbReference type="RefSeq" id="WP_173812997.1">
    <property type="nucleotide sequence ID" value="NZ_FNHB01000003.1"/>
</dbReference>
<comment type="subunit">
    <text evidence="5">Homodimer. Interacts with FtsZ.</text>
</comment>
<evidence type="ECO:0000256" key="4">
    <source>
        <dbReference type="ARBA" id="ARBA00044936"/>
    </source>
</evidence>
<dbReference type="GO" id="GO:0000917">
    <property type="term" value="P:division septum assembly"/>
    <property type="evidence" value="ECO:0007669"/>
    <property type="project" value="UniProtKB-KW"/>
</dbReference>
<keyword evidence="2 5" id="KW-0717">Septation</keyword>
<dbReference type="EMBL" id="FNHB01000003">
    <property type="protein sequence ID" value="SDM28154.1"/>
    <property type="molecule type" value="Genomic_DNA"/>
</dbReference>